<evidence type="ECO:0000313" key="31">
    <source>
        <dbReference type="Proteomes" id="UP001165427"/>
    </source>
</evidence>
<dbReference type="AlphaFoldDB" id="A0AA41UQ19"/>
<dbReference type="Gene3D" id="2.40.30.10">
    <property type="entry name" value="Translation factors"/>
    <property type="match status" value="1"/>
</dbReference>
<dbReference type="InterPro" id="IPR001041">
    <property type="entry name" value="2Fe-2S_ferredoxin-type"/>
</dbReference>
<evidence type="ECO:0000313" key="30">
    <source>
        <dbReference type="EMBL" id="MCJ8500983.1"/>
    </source>
</evidence>
<comment type="cofactor">
    <cofactor evidence="1 27">
        <name>FAD</name>
        <dbReference type="ChEBI" id="CHEBI:57692"/>
    </cofactor>
</comment>
<evidence type="ECO:0000256" key="21">
    <source>
        <dbReference type="ARBA" id="ARBA00023075"/>
    </source>
</evidence>
<evidence type="ECO:0000256" key="26">
    <source>
        <dbReference type="ARBA" id="ARBA00048891"/>
    </source>
</evidence>
<dbReference type="InterPro" id="IPR010205">
    <property type="entry name" value="NqrF"/>
</dbReference>
<accession>A0AA41UQ19</accession>
<dbReference type="InterPro" id="IPR017927">
    <property type="entry name" value="FAD-bd_FR_type"/>
</dbReference>
<keyword evidence="17 27" id="KW-0411">Iron-sulfur</keyword>
<evidence type="ECO:0000259" key="28">
    <source>
        <dbReference type="PROSITE" id="PS51085"/>
    </source>
</evidence>
<keyword evidence="27" id="KW-0812">Transmembrane</keyword>
<evidence type="ECO:0000256" key="23">
    <source>
        <dbReference type="ARBA" id="ARBA00023201"/>
    </source>
</evidence>
<keyword evidence="27" id="KW-1133">Transmembrane helix</keyword>
<comment type="function">
    <text evidence="2 27">NQR complex catalyzes the reduction of ubiquinone-1 to ubiquinol by two successive reactions, coupled with the transport of Na(+) ions from the cytoplasm to the periplasm. The first step is catalyzed by NqrF, which accepts electrons from NADH and reduces ubiquinone-1 to ubisemiquinone by a one-electron transfer pathway.</text>
</comment>
<comment type="catalytic activity">
    <reaction evidence="26 27">
        <text>a ubiquinone + n Na(+)(in) + NADH + H(+) = a ubiquinol + n Na(+)(out) + NAD(+)</text>
        <dbReference type="Rhea" id="RHEA:47748"/>
        <dbReference type="Rhea" id="RHEA-COMP:9565"/>
        <dbReference type="Rhea" id="RHEA-COMP:9566"/>
        <dbReference type="ChEBI" id="CHEBI:15378"/>
        <dbReference type="ChEBI" id="CHEBI:16389"/>
        <dbReference type="ChEBI" id="CHEBI:17976"/>
        <dbReference type="ChEBI" id="CHEBI:29101"/>
        <dbReference type="ChEBI" id="CHEBI:57540"/>
        <dbReference type="ChEBI" id="CHEBI:57945"/>
        <dbReference type="EC" id="7.2.1.1"/>
    </reaction>
</comment>
<evidence type="ECO:0000256" key="1">
    <source>
        <dbReference type="ARBA" id="ARBA00001974"/>
    </source>
</evidence>
<evidence type="ECO:0000256" key="13">
    <source>
        <dbReference type="ARBA" id="ARBA00022723"/>
    </source>
</evidence>
<dbReference type="PROSITE" id="PS51384">
    <property type="entry name" value="FAD_FR"/>
    <property type="match status" value="1"/>
</dbReference>
<evidence type="ECO:0000256" key="20">
    <source>
        <dbReference type="ARBA" id="ARBA00023065"/>
    </source>
</evidence>
<dbReference type="Pfam" id="PF00970">
    <property type="entry name" value="FAD_binding_6"/>
    <property type="match status" value="1"/>
</dbReference>
<dbReference type="PIRSF" id="PIRSF000044">
    <property type="entry name" value="Cis_Diol_DH_RD"/>
    <property type="match status" value="1"/>
</dbReference>
<keyword evidence="22 27" id="KW-0472">Membrane</keyword>
<dbReference type="RefSeq" id="WP_246906929.1">
    <property type="nucleotide sequence ID" value="NZ_JALJRB010000009.1"/>
</dbReference>
<dbReference type="InterPro" id="IPR036010">
    <property type="entry name" value="2Fe-2S_ferredoxin-like_sf"/>
</dbReference>
<dbReference type="HAMAP" id="MF_00430">
    <property type="entry name" value="NqrF"/>
    <property type="match status" value="1"/>
</dbReference>
<comment type="cofactor">
    <cofactor evidence="27">
        <name>[2Fe-2S] cluster</name>
        <dbReference type="ChEBI" id="CHEBI:190135"/>
    </cofactor>
    <text evidence="27">Binds 1 [2Fe-2S] cluster.</text>
</comment>
<dbReference type="GO" id="GO:0005886">
    <property type="term" value="C:plasma membrane"/>
    <property type="evidence" value="ECO:0007669"/>
    <property type="project" value="UniProtKB-SubCell"/>
</dbReference>
<keyword evidence="8 27" id="KW-0813">Transport</keyword>
<evidence type="ECO:0000256" key="18">
    <source>
        <dbReference type="ARBA" id="ARBA00023027"/>
    </source>
</evidence>
<dbReference type="SUPFAM" id="SSF54292">
    <property type="entry name" value="2Fe-2S ferredoxin-like"/>
    <property type="match status" value="1"/>
</dbReference>
<evidence type="ECO:0000256" key="8">
    <source>
        <dbReference type="ARBA" id="ARBA00022448"/>
    </source>
</evidence>
<dbReference type="EC" id="7.2.1.1" evidence="6 27"/>
<protein>
    <recommendedName>
        <fullName evidence="7 27">Na(+)-translocating NADH-quinone reductase subunit F</fullName>
        <shortName evidence="27">Na(+)-NQR subunit F</shortName>
        <shortName evidence="27">Na(+)-translocating NQR subunit F</shortName>
        <ecNumber evidence="6 27">7.2.1.1</ecNumber>
    </recommendedName>
    <alternativeName>
        <fullName evidence="25 27">NQR complex subunit F</fullName>
    </alternativeName>
    <alternativeName>
        <fullName evidence="24 27">NQR-1 subunit F</fullName>
    </alternativeName>
</protein>
<dbReference type="GO" id="GO:0006814">
    <property type="term" value="P:sodium ion transport"/>
    <property type="evidence" value="ECO:0007669"/>
    <property type="project" value="UniProtKB-UniRule"/>
</dbReference>
<feature type="binding site" evidence="27">
    <location>
        <position position="110"/>
    </location>
    <ligand>
        <name>[2Fe-2S] cluster</name>
        <dbReference type="ChEBI" id="CHEBI:190135"/>
    </ligand>
</feature>
<dbReference type="FunFam" id="3.40.50.80:FF:000014">
    <property type="entry name" value="Na(+)-translocating NADH-quinone reductase subunit F"/>
    <property type="match status" value="1"/>
</dbReference>
<comment type="similarity">
    <text evidence="4 27">Belongs to the NqrF family.</text>
</comment>
<dbReference type="InterPro" id="IPR001433">
    <property type="entry name" value="OxRdtase_FAD/NAD-bd"/>
</dbReference>
<dbReference type="InterPro" id="IPR012675">
    <property type="entry name" value="Beta-grasp_dom_sf"/>
</dbReference>
<evidence type="ECO:0000256" key="15">
    <source>
        <dbReference type="ARBA" id="ARBA00022967"/>
    </source>
</evidence>
<name>A0AA41UQ19_9BACT</name>
<dbReference type="CDD" id="cd00207">
    <property type="entry name" value="fer2"/>
    <property type="match status" value="1"/>
</dbReference>
<evidence type="ECO:0000256" key="17">
    <source>
        <dbReference type="ARBA" id="ARBA00023014"/>
    </source>
</evidence>
<feature type="binding site" evidence="27">
    <location>
        <position position="69"/>
    </location>
    <ligand>
        <name>[2Fe-2S] cluster</name>
        <dbReference type="ChEBI" id="CHEBI:190135"/>
    </ligand>
</feature>
<dbReference type="InterPro" id="IPR017938">
    <property type="entry name" value="Riboflavin_synthase-like_b-brl"/>
</dbReference>
<evidence type="ECO:0000256" key="11">
    <source>
        <dbReference type="ARBA" id="ARBA00022630"/>
    </source>
</evidence>
<dbReference type="PANTHER" id="PTHR43644">
    <property type="entry name" value="NA(+)-TRANSLOCATING NADH-QUINONE REDUCTASE SUBUNIT"/>
    <property type="match status" value="1"/>
</dbReference>
<keyword evidence="9 27" id="KW-1003">Cell membrane</keyword>
<dbReference type="CDD" id="cd06188">
    <property type="entry name" value="NADH_quinone_reductase"/>
    <property type="match status" value="1"/>
</dbReference>
<keyword evidence="21 27" id="KW-0830">Ubiquinone</keyword>
<keyword evidence="14 27" id="KW-0274">FAD</keyword>
<keyword evidence="16 27" id="KW-0408">Iron</keyword>
<dbReference type="Gene3D" id="3.10.20.30">
    <property type="match status" value="1"/>
</dbReference>
<keyword evidence="19 27" id="KW-0915">Sodium</keyword>
<organism evidence="30 31">
    <name type="scientific">Desulfatitalea alkaliphila</name>
    <dbReference type="NCBI Taxonomy" id="2929485"/>
    <lineage>
        <taxon>Bacteria</taxon>
        <taxon>Pseudomonadati</taxon>
        <taxon>Thermodesulfobacteriota</taxon>
        <taxon>Desulfobacteria</taxon>
        <taxon>Desulfobacterales</taxon>
        <taxon>Desulfosarcinaceae</taxon>
        <taxon>Desulfatitalea</taxon>
    </lineage>
</organism>
<evidence type="ECO:0000256" key="24">
    <source>
        <dbReference type="ARBA" id="ARBA00030032"/>
    </source>
</evidence>
<feature type="domain" description="FAD-binding FR-type" evidence="29">
    <location>
        <begin position="129"/>
        <end position="270"/>
    </location>
</feature>
<comment type="subunit">
    <text evidence="5 27">Composed of six subunits; NqrA, NqrB, NqrC, NqrD, NqrE and NqrF.</text>
</comment>
<feature type="binding site" evidence="27">
    <location>
        <position position="75"/>
    </location>
    <ligand>
        <name>[2Fe-2S] cluster</name>
        <dbReference type="ChEBI" id="CHEBI:190135"/>
    </ligand>
</feature>
<evidence type="ECO:0000256" key="14">
    <source>
        <dbReference type="ARBA" id="ARBA00022827"/>
    </source>
</evidence>
<evidence type="ECO:0000256" key="19">
    <source>
        <dbReference type="ARBA" id="ARBA00023053"/>
    </source>
</evidence>
<dbReference type="EMBL" id="JALJRB010000009">
    <property type="protein sequence ID" value="MCJ8500983.1"/>
    <property type="molecule type" value="Genomic_DNA"/>
</dbReference>
<dbReference type="Gene3D" id="3.40.50.80">
    <property type="entry name" value="Nucleotide-binding domain of ferredoxin-NADP reductase (FNR) module"/>
    <property type="match status" value="1"/>
</dbReference>
<reference evidence="30" key="1">
    <citation type="submission" date="2022-04" db="EMBL/GenBank/DDBJ databases">
        <title>Desulfatitalea alkaliphila sp. nov., a novel anaerobic sulfate-reducing bacterium isolated from terrestrial mud volcano, Taman Peninsula, Russia.</title>
        <authorList>
            <person name="Khomyakova M.A."/>
            <person name="Merkel A.Y."/>
            <person name="Slobodkin A.I."/>
        </authorList>
    </citation>
    <scope>NUCLEOTIDE SEQUENCE</scope>
    <source>
        <strain evidence="30">M08but</strain>
    </source>
</reference>
<keyword evidence="12 27" id="KW-0001">2Fe-2S</keyword>
<dbReference type="PRINTS" id="PR00371">
    <property type="entry name" value="FPNCR"/>
</dbReference>
<feature type="domain" description="2Fe-2S ferredoxin-type" evidence="28">
    <location>
        <begin position="34"/>
        <end position="126"/>
    </location>
</feature>
<keyword evidence="15 27" id="KW-1278">Translocase</keyword>
<dbReference type="NCBIfam" id="TIGR01941">
    <property type="entry name" value="nqrF"/>
    <property type="match status" value="1"/>
</dbReference>
<keyword evidence="23 27" id="KW-0739">Sodium transport</keyword>
<dbReference type="SUPFAM" id="SSF52343">
    <property type="entry name" value="Ferredoxin reductase-like, C-terminal NADP-linked domain"/>
    <property type="match status" value="1"/>
</dbReference>
<comment type="subcellular location">
    <subcellularLocation>
        <location evidence="3">Cell inner membrane</location>
    </subcellularLocation>
    <subcellularLocation>
        <location evidence="27">Cell membrane</location>
        <topology evidence="27">Single-pass membrane protein</topology>
    </subcellularLocation>
</comment>
<dbReference type="Pfam" id="PF00175">
    <property type="entry name" value="NAD_binding_1"/>
    <property type="match status" value="1"/>
</dbReference>
<evidence type="ECO:0000256" key="7">
    <source>
        <dbReference type="ARBA" id="ARBA00019729"/>
    </source>
</evidence>
<evidence type="ECO:0000256" key="3">
    <source>
        <dbReference type="ARBA" id="ARBA00004533"/>
    </source>
</evidence>
<evidence type="ECO:0000256" key="2">
    <source>
        <dbReference type="ARBA" id="ARBA00002972"/>
    </source>
</evidence>
<dbReference type="GO" id="GO:0009055">
    <property type="term" value="F:electron transfer activity"/>
    <property type="evidence" value="ECO:0007669"/>
    <property type="project" value="UniProtKB-UniRule"/>
</dbReference>
<gene>
    <name evidence="27 30" type="primary">nqrF</name>
    <name evidence="30" type="ORF">MRX98_10400</name>
</gene>
<dbReference type="GO" id="GO:0051537">
    <property type="term" value="F:2 iron, 2 sulfur cluster binding"/>
    <property type="evidence" value="ECO:0007669"/>
    <property type="project" value="UniProtKB-KW"/>
</dbReference>
<feature type="binding site" evidence="27">
    <location>
        <position position="78"/>
    </location>
    <ligand>
        <name>[2Fe-2S] cluster</name>
        <dbReference type="ChEBI" id="CHEBI:190135"/>
    </ligand>
</feature>
<evidence type="ECO:0000256" key="16">
    <source>
        <dbReference type="ARBA" id="ARBA00023004"/>
    </source>
</evidence>
<keyword evidence="20 27" id="KW-0406">Ion transport</keyword>
<dbReference type="GO" id="GO:0016655">
    <property type="term" value="F:oxidoreductase activity, acting on NAD(P)H, quinone or similar compound as acceptor"/>
    <property type="evidence" value="ECO:0007669"/>
    <property type="project" value="InterPro"/>
</dbReference>
<dbReference type="Proteomes" id="UP001165427">
    <property type="component" value="Unassembled WGS sequence"/>
</dbReference>
<dbReference type="PANTHER" id="PTHR43644:SF1">
    <property type="entry name" value="NAD(P)H-FLAVIN REDUCTASE"/>
    <property type="match status" value="1"/>
</dbReference>
<keyword evidence="18 27" id="KW-0520">NAD</keyword>
<evidence type="ECO:0000256" key="25">
    <source>
        <dbReference type="ARBA" id="ARBA00030787"/>
    </source>
</evidence>
<dbReference type="GO" id="GO:0046872">
    <property type="term" value="F:metal ion binding"/>
    <property type="evidence" value="ECO:0007669"/>
    <property type="project" value="UniProtKB-KW"/>
</dbReference>
<evidence type="ECO:0000256" key="6">
    <source>
        <dbReference type="ARBA" id="ARBA00013099"/>
    </source>
</evidence>
<evidence type="ECO:0000256" key="5">
    <source>
        <dbReference type="ARBA" id="ARBA00011309"/>
    </source>
</evidence>
<evidence type="ECO:0000256" key="10">
    <source>
        <dbReference type="ARBA" id="ARBA00022519"/>
    </source>
</evidence>
<evidence type="ECO:0000259" key="29">
    <source>
        <dbReference type="PROSITE" id="PS51384"/>
    </source>
</evidence>
<keyword evidence="11 27" id="KW-0285">Flavoprotein</keyword>
<dbReference type="InterPro" id="IPR039261">
    <property type="entry name" value="FNR_nucleotide-bd"/>
</dbReference>
<evidence type="ECO:0000256" key="12">
    <source>
        <dbReference type="ARBA" id="ARBA00022714"/>
    </source>
</evidence>
<proteinExistence type="inferred from homology"/>
<dbReference type="SUPFAM" id="SSF63380">
    <property type="entry name" value="Riboflavin synthase domain-like"/>
    <property type="match status" value="1"/>
</dbReference>
<keyword evidence="31" id="KW-1185">Reference proteome</keyword>
<evidence type="ECO:0000256" key="4">
    <source>
        <dbReference type="ARBA" id="ARBA00005570"/>
    </source>
</evidence>
<keyword evidence="13 27" id="KW-0479">Metal-binding</keyword>
<dbReference type="Pfam" id="PF00111">
    <property type="entry name" value="Fer2"/>
    <property type="match status" value="1"/>
</dbReference>
<evidence type="ECO:0000256" key="27">
    <source>
        <dbReference type="HAMAP-Rule" id="MF_00430"/>
    </source>
</evidence>
<evidence type="ECO:0000256" key="22">
    <source>
        <dbReference type="ARBA" id="ARBA00023136"/>
    </source>
</evidence>
<dbReference type="InterPro" id="IPR001709">
    <property type="entry name" value="Flavoprot_Pyr_Nucl_cyt_Rdtase"/>
</dbReference>
<evidence type="ECO:0000256" key="9">
    <source>
        <dbReference type="ARBA" id="ARBA00022475"/>
    </source>
</evidence>
<comment type="caution">
    <text evidence="30">The sequence shown here is derived from an EMBL/GenBank/DDBJ whole genome shotgun (WGS) entry which is preliminary data.</text>
</comment>
<sequence length="407" mass="45621">MIYLISLAVFVGVILVLVGILLFVESRLTATGEQRIVINEDEEKSITTSGGKTLLSALVEKKIYLPSACGGKGTCGTCKCHVLEGGGDILPTELALVNRVERAAKVRLACQVKVKQDMSIRIPDEIFNIRKYNATVISNENVATFIKELVIQLDEGETITFKAGAYIQIDIPEYEAEFKDFSVAEKYKAAWKQFNLLTLKAKSDEQVNRAYSLANPPIETDTLVFTIRIATPPPGKEDSIPPGVGSSYVFNLKKGDRITFSGPYGEFFARPTEREMCFIGGGAGMAPLRSHIRQQLLGENSQRRITFWYGARSRQEMFYHEEFLELEERFPNFTYTVALSDPQPEDEWDGPVGFIHQVAQDQYLGEHEDPTEIEYYLCGPPPMVAAVEKMLYDLGVEEEMISYDKFG</sequence>
<keyword evidence="10" id="KW-0997">Cell inner membrane</keyword>
<dbReference type="PROSITE" id="PS51085">
    <property type="entry name" value="2FE2S_FER_2"/>
    <property type="match status" value="1"/>
</dbReference>
<dbReference type="InterPro" id="IPR008333">
    <property type="entry name" value="Cbr1-like_FAD-bd_dom"/>
</dbReference>